<keyword evidence="3" id="KW-1185">Reference proteome</keyword>
<name>A0A368N6G0_9GAMM</name>
<dbReference type="PANTHER" id="PTHR22916:SF3">
    <property type="entry name" value="UDP-GLCNAC:BETAGAL BETA-1,3-N-ACETYLGLUCOSAMINYLTRANSFERASE-LIKE PROTEIN 1"/>
    <property type="match status" value="1"/>
</dbReference>
<keyword evidence="2" id="KW-0808">Transferase</keyword>
<evidence type="ECO:0000313" key="3">
    <source>
        <dbReference type="Proteomes" id="UP000252558"/>
    </source>
</evidence>
<dbReference type="InterPro" id="IPR001173">
    <property type="entry name" value="Glyco_trans_2-like"/>
</dbReference>
<sequence>MAALSLFHKELSVAVSVSVIIPAYNREAYIEETINSVLYQTFQNFELIVVDDGSTDNTRNILESFDDERISILEHPGRANKGQSAAINLGLKHAKGEFIAILDSDDYWLPEKLEIQVAYLQQHNDIGLVYANGTAVDPNRNHLYPIYNEDHRECSDPGRVLKDCYFFVPTNSLVRSEVIRKVGEFDESLRAAQDHDMAIRIAETTKLAYINTPLFAYRRHPESISSTRAHIRWQNGFYILDKAIRRFNYPSNIIRSRKAVLHFRLYQCRKRNGQFLSAIGHLLTAGYLDPARSVRVLCRKELIT</sequence>
<organism evidence="2 3">
    <name type="scientific">Corallincola holothuriorum</name>
    <dbReference type="NCBI Taxonomy" id="2282215"/>
    <lineage>
        <taxon>Bacteria</taxon>
        <taxon>Pseudomonadati</taxon>
        <taxon>Pseudomonadota</taxon>
        <taxon>Gammaproteobacteria</taxon>
        <taxon>Alteromonadales</taxon>
        <taxon>Psychromonadaceae</taxon>
        <taxon>Corallincola</taxon>
    </lineage>
</organism>
<dbReference type="PANTHER" id="PTHR22916">
    <property type="entry name" value="GLYCOSYLTRANSFERASE"/>
    <property type="match status" value="1"/>
</dbReference>
<protein>
    <submittedName>
        <fullName evidence="2">Glycosyltransferase</fullName>
    </submittedName>
</protein>
<dbReference type="InterPro" id="IPR029044">
    <property type="entry name" value="Nucleotide-diphossugar_trans"/>
</dbReference>
<proteinExistence type="predicted"/>
<dbReference type="Pfam" id="PF00535">
    <property type="entry name" value="Glycos_transf_2"/>
    <property type="match status" value="1"/>
</dbReference>
<accession>A0A368N6G0</accession>
<dbReference type="Proteomes" id="UP000252558">
    <property type="component" value="Unassembled WGS sequence"/>
</dbReference>
<evidence type="ECO:0000313" key="2">
    <source>
        <dbReference type="EMBL" id="RCU45151.1"/>
    </source>
</evidence>
<reference evidence="2 3" key="1">
    <citation type="submission" date="2018-07" db="EMBL/GenBank/DDBJ databases">
        <title>Corallincola holothuriorum sp. nov., a new facultative anaerobe isolated from sea cucumber Apostichopus japonicus.</title>
        <authorList>
            <person name="Xia H."/>
        </authorList>
    </citation>
    <scope>NUCLEOTIDE SEQUENCE [LARGE SCALE GENOMIC DNA]</scope>
    <source>
        <strain evidence="2 3">C4</strain>
    </source>
</reference>
<dbReference type="AlphaFoldDB" id="A0A368N6G0"/>
<dbReference type="EMBL" id="QPID01000012">
    <property type="protein sequence ID" value="RCU45151.1"/>
    <property type="molecule type" value="Genomic_DNA"/>
</dbReference>
<comment type="caution">
    <text evidence="2">The sequence shown here is derived from an EMBL/GenBank/DDBJ whole genome shotgun (WGS) entry which is preliminary data.</text>
</comment>
<dbReference type="Gene3D" id="3.90.550.10">
    <property type="entry name" value="Spore Coat Polysaccharide Biosynthesis Protein SpsA, Chain A"/>
    <property type="match status" value="1"/>
</dbReference>
<dbReference type="GO" id="GO:0016758">
    <property type="term" value="F:hexosyltransferase activity"/>
    <property type="evidence" value="ECO:0007669"/>
    <property type="project" value="UniProtKB-ARBA"/>
</dbReference>
<evidence type="ECO:0000259" key="1">
    <source>
        <dbReference type="Pfam" id="PF00535"/>
    </source>
</evidence>
<feature type="domain" description="Glycosyltransferase 2-like" evidence="1">
    <location>
        <begin position="18"/>
        <end position="182"/>
    </location>
</feature>
<gene>
    <name evidence="2" type="ORF">DU002_17130</name>
</gene>
<dbReference type="SUPFAM" id="SSF53448">
    <property type="entry name" value="Nucleotide-diphospho-sugar transferases"/>
    <property type="match status" value="1"/>
</dbReference>